<dbReference type="CDD" id="cd00130">
    <property type="entry name" value="PAS"/>
    <property type="match status" value="1"/>
</dbReference>
<feature type="domain" description="HTH luxR-type" evidence="1">
    <location>
        <begin position="328"/>
        <end position="393"/>
    </location>
</feature>
<reference evidence="3 4" key="1">
    <citation type="submission" date="2019-02" db="EMBL/GenBank/DDBJ databases">
        <authorList>
            <person name="Li Y."/>
        </authorList>
    </citation>
    <scope>NUCLEOTIDE SEQUENCE [LARGE SCALE GENOMIC DNA]</scope>
    <source>
        <strain evidence="3 4">3-7</strain>
    </source>
</reference>
<dbReference type="Pfam" id="PF00990">
    <property type="entry name" value="GGDEF"/>
    <property type="match status" value="1"/>
</dbReference>
<name>A0A4Q6XUN8_9SPHN</name>
<dbReference type="CDD" id="cd01949">
    <property type="entry name" value="GGDEF"/>
    <property type="match status" value="1"/>
</dbReference>
<gene>
    <name evidence="3" type="ORF">EWE75_12665</name>
</gene>
<dbReference type="PRINTS" id="PR00038">
    <property type="entry name" value="HTHLUXR"/>
</dbReference>
<dbReference type="InterPro" id="IPR029787">
    <property type="entry name" value="Nucleotide_cyclase"/>
</dbReference>
<dbReference type="PROSITE" id="PS00622">
    <property type="entry name" value="HTH_LUXR_1"/>
    <property type="match status" value="1"/>
</dbReference>
<dbReference type="EMBL" id="SGIS01000018">
    <property type="protein sequence ID" value="RZF64020.1"/>
    <property type="molecule type" value="Genomic_DNA"/>
</dbReference>
<dbReference type="InterPro" id="IPR052155">
    <property type="entry name" value="Biofilm_reg_signaling"/>
</dbReference>
<dbReference type="AlphaFoldDB" id="A0A4Q6XUN8"/>
<dbReference type="GO" id="GO:0003677">
    <property type="term" value="F:DNA binding"/>
    <property type="evidence" value="ECO:0007669"/>
    <property type="project" value="InterPro"/>
</dbReference>
<dbReference type="InterPro" id="IPR036388">
    <property type="entry name" value="WH-like_DNA-bd_sf"/>
</dbReference>
<feature type="domain" description="GGDEF" evidence="2">
    <location>
        <begin position="177"/>
        <end position="308"/>
    </location>
</feature>
<dbReference type="CDD" id="cd06170">
    <property type="entry name" value="LuxR_C_like"/>
    <property type="match status" value="1"/>
</dbReference>
<evidence type="ECO:0000259" key="1">
    <source>
        <dbReference type="PROSITE" id="PS50043"/>
    </source>
</evidence>
<evidence type="ECO:0000259" key="2">
    <source>
        <dbReference type="PROSITE" id="PS50887"/>
    </source>
</evidence>
<proteinExistence type="predicted"/>
<dbReference type="InterPro" id="IPR035965">
    <property type="entry name" value="PAS-like_dom_sf"/>
</dbReference>
<comment type="caution">
    <text evidence="3">The sequence shown here is derived from an EMBL/GenBank/DDBJ whole genome shotgun (WGS) entry which is preliminary data.</text>
</comment>
<dbReference type="RefSeq" id="WP_130158012.1">
    <property type="nucleotide sequence ID" value="NZ_SGIS01000018.1"/>
</dbReference>
<dbReference type="SUPFAM" id="SSF46894">
    <property type="entry name" value="C-terminal effector domain of the bipartite response regulators"/>
    <property type="match status" value="1"/>
</dbReference>
<dbReference type="Pfam" id="PF00196">
    <property type="entry name" value="GerE"/>
    <property type="match status" value="1"/>
</dbReference>
<dbReference type="InterPro" id="IPR043128">
    <property type="entry name" value="Rev_trsase/Diguanyl_cyclase"/>
</dbReference>
<dbReference type="Proteomes" id="UP000292085">
    <property type="component" value="Unassembled WGS sequence"/>
</dbReference>
<dbReference type="OrthoDB" id="315417at2"/>
<dbReference type="PROSITE" id="PS50887">
    <property type="entry name" value="GGDEF"/>
    <property type="match status" value="1"/>
</dbReference>
<dbReference type="InterPro" id="IPR016032">
    <property type="entry name" value="Sig_transdc_resp-reg_C-effctor"/>
</dbReference>
<dbReference type="InterPro" id="IPR000014">
    <property type="entry name" value="PAS"/>
</dbReference>
<evidence type="ECO:0000313" key="4">
    <source>
        <dbReference type="Proteomes" id="UP000292085"/>
    </source>
</evidence>
<accession>A0A4Q6XUN8</accession>
<dbReference type="InterPro" id="IPR000792">
    <property type="entry name" value="Tscrpt_reg_LuxR_C"/>
</dbReference>
<dbReference type="PANTHER" id="PTHR44757">
    <property type="entry name" value="DIGUANYLATE CYCLASE DGCP"/>
    <property type="match status" value="1"/>
</dbReference>
<dbReference type="GO" id="GO:0006355">
    <property type="term" value="P:regulation of DNA-templated transcription"/>
    <property type="evidence" value="ECO:0007669"/>
    <property type="project" value="InterPro"/>
</dbReference>
<dbReference type="PROSITE" id="PS50043">
    <property type="entry name" value="HTH_LUXR_2"/>
    <property type="match status" value="1"/>
</dbReference>
<dbReference type="Gene3D" id="1.10.10.10">
    <property type="entry name" value="Winged helix-like DNA-binding domain superfamily/Winged helix DNA-binding domain"/>
    <property type="match status" value="1"/>
</dbReference>
<dbReference type="SMART" id="SM00267">
    <property type="entry name" value="GGDEF"/>
    <property type="match status" value="1"/>
</dbReference>
<dbReference type="SUPFAM" id="SSF55785">
    <property type="entry name" value="PYP-like sensor domain (PAS domain)"/>
    <property type="match status" value="1"/>
</dbReference>
<dbReference type="NCBIfam" id="TIGR00254">
    <property type="entry name" value="GGDEF"/>
    <property type="match status" value="1"/>
</dbReference>
<keyword evidence="4" id="KW-1185">Reference proteome</keyword>
<protein>
    <submittedName>
        <fullName evidence="3">Diguanylate cyclase</fullName>
    </submittedName>
</protein>
<dbReference type="PANTHER" id="PTHR44757:SF2">
    <property type="entry name" value="BIOFILM ARCHITECTURE MAINTENANCE PROTEIN MBAA"/>
    <property type="match status" value="1"/>
</dbReference>
<sequence>MNQDGMQSRIKSTDLGRDAAADFCNDVLALPGMGAWACDLRTEILSWSPSVFDMFGLPSDKPVERHETIGMYAEPSRLLLERLRSEAIASGGTFSLEAQIIRSDAKERWIRIKAATKVRDGHPLALYGLKEDITAERARWEEQRKFSKYDALTGLANRAHYHAHFLDSIQGVERSATVGALALHRLDNLREINSRWGMAAGDACLVAFARHLRTAYPAEAFAARLGGREFAVLLNRDRWVRVSPVAVPPDLADAVLWRGSAIPLHVSVGLAFLSRPRTFEPEALHARAASAMEMARRKPGDKLRVEALPLDAKDFRETDPFNLTRNFASLDRPPLSPREIEALRLIARGCTSAQIAQAMTVSEHTVRNFIRRIYLKMGVATRAEAVRLGLLQGLL</sequence>
<dbReference type="Gene3D" id="3.30.70.270">
    <property type="match status" value="1"/>
</dbReference>
<dbReference type="InterPro" id="IPR000160">
    <property type="entry name" value="GGDEF_dom"/>
</dbReference>
<dbReference type="Gene3D" id="3.30.450.20">
    <property type="entry name" value="PAS domain"/>
    <property type="match status" value="1"/>
</dbReference>
<evidence type="ECO:0000313" key="3">
    <source>
        <dbReference type="EMBL" id="RZF64020.1"/>
    </source>
</evidence>
<dbReference type="SMART" id="SM00421">
    <property type="entry name" value="HTH_LUXR"/>
    <property type="match status" value="1"/>
</dbReference>
<dbReference type="SUPFAM" id="SSF55073">
    <property type="entry name" value="Nucleotide cyclase"/>
    <property type="match status" value="1"/>
</dbReference>
<organism evidence="3 4">
    <name type="scientific">Sphingomonas populi</name>
    <dbReference type="NCBI Taxonomy" id="2484750"/>
    <lineage>
        <taxon>Bacteria</taxon>
        <taxon>Pseudomonadati</taxon>
        <taxon>Pseudomonadota</taxon>
        <taxon>Alphaproteobacteria</taxon>
        <taxon>Sphingomonadales</taxon>
        <taxon>Sphingomonadaceae</taxon>
        <taxon>Sphingomonas</taxon>
    </lineage>
</organism>